<organism evidence="3 4">
    <name type="scientific">Pseudonocardia alni</name>
    <name type="common">Amycolata alni</name>
    <dbReference type="NCBI Taxonomy" id="33907"/>
    <lineage>
        <taxon>Bacteria</taxon>
        <taxon>Bacillati</taxon>
        <taxon>Actinomycetota</taxon>
        <taxon>Actinomycetes</taxon>
        <taxon>Pseudonocardiales</taxon>
        <taxon>Pseudonocardiaceae</taxon>
        <taxon>Pseudonocardia</taxon>
    </lineage>
</organism>
<feature type="domain" description="Methyltransferase" evidence="2">
    <location>
        <begin position="95"/>
        <end position="183"/>
    </location>
</feature>
<dbReference type="GO" id="GO:0032259">
    <property type="term" value="P:methylation"/>
    <property type="evidence" value="ECO:0007669"/>
    <property type="project" value="UniProtKB-KW"/>
</dbReference>
<dbReference type="PANTHER" id="PTHR43464:SF83">
    <property type="entry name" value="MALONYL-[ACYL-CARRIER PROTEIN] O-METHYLTRANSFERASE"/>
    <property type="match status" value="1"/>
</dbReference>
<dbReference type="GO" id="GO:0008168">
    <property type="term" value="F:methyltransferase activity"/>
    <property type="evidence" value="ECO:0007669"/>
    <property type="project" value="UniProtKB-KW"/>
</dbReference>
<feature type="compositionally biased region" description="Basic and acidic residues" evidence="1">
    <location>
        <begin position="1"/>
        <end position="41"/>
    </location>
</feature>
<dbReference type="Gene3D" id="3.40.50.150">
    <property type="entry name" value="Vaccinia Virus protein VP39"/>
    <property type="match status" value="1"/>
</dbReference>
<dbReference type="GeneID" id="98054953"/>
<dbReference type="RefSeq" id="WP_312888954.1">
    <property type="nucleotide sequence ID" value="NZ_BAAAJZ010000011.1"/>
</dbReference>
<dbReference type="EMBL" id="JACCCZ010000001">
    <property type="protein sequence ID" value="NYG05019.1"/>
    <property type="molecule type" value="Genomic_DNA"/>
</dbReference>
<gene>
    <name evidence="3" type="ORF">HDA37_005304</name>
</gene>
<dbReference type="Pfam" id="PF13649">
    <property type="entry name" value="Methyltransf_25"/>
    <property type="match status" value="1"/>
</dbReference>
<evidence type="ECO:0000313" key="3">
    <source>
        <dbReference type="EMBL" id="NYG05019.1"/>
    </source>
</evidence>
<comment type="caution">
    <text evidence="3">The sequence shown here is derived from an EMBL/GenBank/DDBJ whole genome shotgun (WGS) entry which is preliminary data.</text>
</comment>
<name>A0A852W7Y1_PSEA5</name>
<dbReference type="AlphaFoldDB" id="A0A852W7Y1"/>
<proteinExistence type="predicted"/>
<keyword evidence="3" id="KW-0489">Methyltransferase</keyword>
<dbReference type="PANTHER" id="PTHR43464">
    <property type="entry name" value="METHYLTRANSFERASE"/>
    <property type="match status" value="1"/>
</dbReference>
<dbReference type="InterPro" id="IPR041698">
    <property type="entry name" value="Methyltransf_25"/>
</dbReference>
<sequence length="237" mass="25178">MPDHAPHDHAPHDHAPHDHAPHDHAPHDHALSDRSGPRADPGEPGPGGLPDDWEAWRGRVDLDDYDRRWAAMAAAGENPHGEADLVCALRGDGPVLDGGCGTGRVAIELDRRGVAVVGVDPDPDMIAAARAKAPALRWVITGLETLDLPERFGLVVLAGNVIPYAEDRAGVVAGCARHLRPGGLLLAGFAAQPGWPTPDDHDAWCASAGLDPVARWSTWDRAPWSGGDYVVALHRRA</sequence>
<evidence type="ECO:0000313" key="4">
    <source>
        <dbReference type="Proteomes" id="UP000549695"/>
    </source>
</evidence>
<feature type="region of interest" description="Disordered" evidence="1">
    <location>
        <begin position="1"/>
        <end position="55"/>
    </location>
</feature>
<protein>
    <submittedName>
        <fullName evidence="3">SAM-dependent methyltransferase</fullName>
    </submittedName>
</protein>
<accession>A0A852W7Y1</accession>
<dbReference type="Proteomes" id="UP000549695">
    <property type="component" value="Unassembled WGS sequence"/>
</dbReference>
<dbReference type="InterPro" id="IPR029063">
    <property type="entry name" value="SAM-dependent_MTases_sf"/>
</dbReference>
<reference evidence="3 4" key="1">
    <citation type="submission" date="2020-07" db="EMBL/GenBank/DDBJ databases">
        <title>Sequencing the genomes of 1000 actinobacteria strains.</title>
        <authorList>
            <person name="Klenk H.-P."/>
        </authorList>
    </citation>
    <scope>NUCLEOTIDE SEQUENCE [LARGE SCALE GENOMIC DNA]</scope>
    <source>
        <strain evidence="3 4">DSM 44749</strain>
    </source>
</reference>
<evidence type="ECO:0000256" key="1">
    <source>
        <dbReference type="SAM" id="MobiDB-lite"/>
    </source>
</evidence>
<dbReference type="SUPFAM" id="SSF53335">
    <property type="entry name" value="S-adenosyl-L-methionine-dependent methyltransferases"/>
    <property type="match status" value="1"/>
</dbReference>
<keyword evidence="4" id="KW-1185">Reference proteome</keyword>
<dbReference type="CDD" id="cd02440">
    <property type="entry name" value="AdoMet_MTases"/>
    <property type="match status" value="1"/>
</dbReference>
<evidence type="ECO:0000259" key="2">
    <source>
        <dbReference type="Pfam" id="PF13649"/>
    </source>
</evidence>
<keyword evidence="3" id="KW-0808">Transferase</keyword>